<proteinExistence type="predicted"/>
<protein>
    <recommendedName>
        <fullName evidence="3">YmaF family protein</fullName>
    </recommendedName>
</protein>
<sequence>MKKDQCHSHDIEFVNWWGRQGPPHRHRYYAETSVNNGHNHVMRGFTSITSGGLDNHVHYYEGATSLFSSTCLLRRDNIISQN</sequence>
<name>A0A511VHJ6_9BACL</name>
<dbReference type="Proteomes" id="UP000321157">
    <property type="component" value="Unassembled WGS sequence"/>
</dbReference>
<dbReference type="EMBL" id="BJXX01000209">
    <property type="protein sequence ID" value="GEN36652.1"/>
    <property type="molecule type" value="Genomic_DNA"/>
</dbReference>
<keyword evidence="2" id="KW-1185">Reference proteome</keyword>
<organism evidence="1 2">
    <name type="scientific">Aneurinibacillus danicus</name>
    <dbReference type="NCBI Taxonomy" id="267746"/>
    <lineage>
        <taxon>Bacteria</taxon>
        <taxon>Bacillati</taxon>
        <taxon>Bacillota</taxon>
        <taxon>Bacilli</taxon>
        <taxon>Bacillales</taxon>
        <taxon>Paenibacillaceae</taxon>
        <taxon>Aneurinibacillus group</taxon>
        <taxon>Aneurinibacillus</taxon>
    </lineage>
</organism>
<evidence type="ECO:0000313" key="1">
    <source>
        <dbReference type="EMBL" id="GEN36652.1"/>
    </source>
</evidence>
<comment type="caution">
    <text evidence="1">The sequence shown here is derived from an EMBL/GenBank/DDBJ whole genome shotgun (WGS) entry which is preliminary data.</text>
</comment>
<evidence type="ECO:0000313" key="2">
    <source>
        <dbReference type="Proteomes" id="UP000321157"/>
    </source>
</evidence>
<dbReference type="AlphaFoldDB" id="A0A511VHJ6"/>
<gene>
    <name evidence="1" type="ORF">ADA01nite_41120</name>
</gene>
<dbReference type="OrthoDB" id="1682334at2"/>
<dbReference type="RefSeq" id="WP_146812286.1">
    <property type="nucleotide sequence ID" value="NZ_BJXX01000209.1"/>
</dbReference>
<accession>A0A511VHJ6</accession>
<evidence type="ECO:0008006" key="3">
    <source>
        <dbReference type="Google" id="ProtNLM"/>
    </source>
</evidence>
<reference evidence="1 2" key="1">
    <citation type="submission" date="2019-07" db="EMBL/GenBank/DDBJ databases">
        <title>Whole genome shotgun sequence of Aneurinibacillus danicus NBRC 102444.</title>
        <authorList>
            <person name="Hosoyama A."/>
            <person name="Uohara A."/>
            <person name="Ohji S."/>
            <person name="Ichikawa N."/>
        </authorList>
    </citation>
    <scope>NUCLEOTIDE SEQUENCE [LARGE SCALE GENOMIC DNA]</scope>
    <source>
        <strain evidence="1 2">NBRC 102444</strain>
    </source>
</reference>